<accession>A0A5M6ZIV4</accession>
<organism evidence="2 3">
    <name type="scientific">Alkalicaulis satelles</name>
    <dbReference type="NCBI Taxonomy" id="2609175"/>
    <lineage>
        <taxon>Bacteria</taxon>
        <taxon>Pseudomonadati</taxon>
        <taxon>Pseudomonadota</taxon>
        <taxon>Alphaproteobacteria</taxon>
        <taxon>Maricaulales</taxon>
        <taxon>Maricaulaceae</taxon>
        <taxon>Alkalicaulis</taxon>
    </lineage>
</organism>
<feature type="chain" id="PRO_5024321678" evidence="1">
    <location>
        <begin position="18"/>
        <end position="138"/>
    </location>
</feature>
<comment type="caution">
    <text evidence="2">The sequence shown here is derived from an EMBL/GenBank/DDBJ whole genome shotgun (WGS) entry which is preliminary data.</text>
</comment>
<evidence type="ECO:0000313" key="3">
    <source>
        <dbReference type="Proteomes" id="UP000325122"/>
    </source>
</evidence>
<feature type="signal peptide" evidence="1">
    <location>
        <begin position="1"/>
        <end position="17"/>
    </location>
</feature>
<sequence length="138" mass="14981">MIKHVMCAALLAAGAGAAGLAQSPQERAEARLAEFAPTGETRTCIATHRIRHITPIDDRRWMVELRGGETWLNEVSRGCFGASSPFSYLQYRVPGGQLCRGEIIQVKDQSTRMTRGACGLGDYQQLERAQTDAADTGA</sequence>
<dbReference type="Proteomes" id="UP000325122">
    <property type="component" value="Unassembled WGS sequence"/>
</dbReference>
<reference evidence="2 3" key="1">
    <citation type="submission" date="2019-09" db="EMBL/GenBank/DDBJ databases">
        <authorList>
            <person name="Kevbrin V."/>
            <person name="Grouzdev D.S."/>
        </authorList>
    </citation>
    <scope>NUCLEOTIDE SEQUENCE [LARGE SCALE GENOMIC DNA]</scope>
    <source>
        <strain evidence="2 3">G-192</strain>
    </source>
</reference>
<keyword evidence="3" id="KW-1185">Reference proteome</keyword>
<evidence type="ECO:0000256" key="1">
    <source>
        <dbReference type="SAM" id="SignalP"/>
    </source>
</evidence>
<gene>
    <name evidence="2" type="ORF">F1654_01695</name>
</gene>
<dbReference type="EMBL" id="VWOJ01000001">
    <property type="protein sequence ID" value="KAA5804742.1"/>
    <property type="molecule type" value="Genomic_DNA"/>
</dbReference>
<proteinExistence type="predicted"/>
<name>A0A5M6ZIV4_9PROT</name>
<evidence type="ECO:0000313" key="2">
    <source>
        <dbReference type="EMBL" id="KAA5804742.1"/>
    </source>
</evidence>
<protein>
    <submittedName>
        <fullName evidence="2">Uncharacterized protein</fullName>
    </submittedName>
</protein>
<dbReference type="AlphaFoldDB" id="A0A5M6ZIV4"/>
<keyword evidence="1" id="KW-0732">Signal</keyword>
<dbReference type="RefSeq" id="WP_150021773.1">
    <property type="nucleotide sequence ID" value="NZ_VWOJ01000001.1"/>
</dbReference>